<sequence length="25" mass="2736">VLGKVAAYLWNHLVFVTAPEVVRPG</sequence>
<feature type="non-terminal residue" evidence="1">
    <location>
        <position position="1"/>
    </location>
</feature>
<accession>A0A383F3L1</accession>
<feature type="non-terminal residue" evidence="1">
    <location>
        <position position="25"/>
    </location>
</feature>
<evidence type="ECO:0000313" key="1">
    <source>
        <dbReference type="EMBL" id="SVE63263.1"/>
    </source>
</evidence>
<dbReference type="AlphaFoldDB" id="A0A383F3L1"/>
<name>A0A383F3L1_9ZZZZ</name>
<organism evidence="1">
    <name type="scientific">marine metagenome</name>
    <dbReference type="NCBI Taxonomy" id="408172"/>
    <lineage>
        <taxon>unclassified sequences</taxon>
        <taxon>metagenomes</taxon>
        <taxon>ecological metagenomes</taxon>
    </lineage>
</organism>
<gene>
    <name evidence="1" type="ORF">METZ01_LOCUS516117</name>
</gene>
<dbReference type="EMBL" id="UINC01230936">
    <property type="protein sequence ID" value="SVE63263.1"/>
    <property type="molecule type" value="Genomic_DNA"/>
</dbReference>
<proteinExistence type="predicted"/>
<reference evidence="1" key="1">
    <citation type="submission" date="2018-05" db="EMBL/GenBank/DDBJ databases">
        <authorList>
            <person name="Lanie J.A."/>
            <person name="Ng W.-L."/>
            <person name="Kazmierczak K.M."/>
            <person name="Andrzejewski T.M."/>
            <person name="Davidsen T.M."/>
            <person name="Wayne K.J."/>
            <person name="Tettelin H."/>
            <person name="Glass J.I."/>
            <person name="Rusch D."/>
            <person name="Podicherti R."/>
            <person name="Tsui H.-C.T."/>
            <person name="Winkler M.E."/>
        </authorList>
    </citation>
    <scope>NUCLEOTIDE SEQUENCE</scope>
</reference>
<protein>
    <submittedName>
        <fullName evidence="1">Uncharacterized protein</fullName>
    </submittedName>
</protein>